<organism evidence="1 2">
    <name type="scientific">Ectopseudomonas oleovorans</name>
    <name type="common">Pseudomonas oleovorans</name>
    <dbReference type="NCBI Taxonomy" id="301"/>
    <lineage>
        <taxon>Bacteria</taxon>
        <taxon>Pseudomonadati</taxon>
        <taxon>Pseudomonadota</taxon>
        <taxon>Gammaproteobacteria</taxon>
        <taxon>Pseudomonadales</taxon>
        <taxon>Pseudomonadaceae</taxon>
        <taxon>Ectopseudomonas</taxon>
    </lineage>
</organism>
<comment type="caution">
    <text evidence="1">The sequence shown here is derived from an EMBL/GenBank/DDBJ whole genome shotgun (WGS) entry which is preliminary data.</text>
</comment>
<name>A0A2T5PD06_ECTOL</name>
<dbReference type="RefSeq" id="WP_108235229.1">
    <property type="nucleotide sequence ID" value="NZ_QASO01000142.1"/>
</dbReference>
<dbReference type="EMBL" id="QASO01000142">
    <property type="protein sequence ID" value="PTU75602.1"/>
    <property type="molecule type" value="Genomic_DNA"/>
</dbReference>
<accession>A0A2T5PD06</accession>
<evidence type="ECO:0000313" key="2">
    <source>
        <dbReference type="Proteomes" id="UP000244052"/>
    </source>
</evidence>
<gene>
    <name evidence="1" type="ORF">DBO86_25530</name>
</gene>
<keyword evidence="2" id="KW-1185">Reference proteome</keyword>
<proteinExistence type="predicted"/>
<sequence>MNIHNSHRAEDHSAFLLDDLLPAIVGYADSKGVPTEVVVFAAFLAMATIIRSKGVGRETINKALDAMHCPTHEAPEVMQ</sequence>
<protein>
    <submittedName>
        <fullName evidence="1">Uncharacterized protein</fullName>
    </submittedName>
</protein>
<reference evidence="1 2" key="1">
    <citation type="submission" date="2018-04" db="EMBL/GenBank/DDBJ databases">
        <title>Pseudomonas sp. nov., isolated from mangrove soil.</title>
        <authorList>
            <person name="Chen C."/>
        </authorList>
    </citation>
    <scope>NUCLEOTIDE SEQUENCE [LARGE SCALE GENOMIC DNA]</scope>
    <source>
        <strain evidence="1 2">JCM 14246</strain>
    </source>
</reference>
<dbReference type="AlphaFoldDB" id="A0A2T5PD06"/>
<dbReference type="Proteomes" id="UP000244052">
    <property type="component" value="Unassembled WGS sequence"/>
</dbReference>
<evidence type="ECO:0000313" key="1">
    <source>
        <dbReference type="EMBL" id="PTU75602.1"/>
    </source>
</evidence>